<reference evidence="2" key="1">
    <citation type="submission" date="2022-04" db="EMBL/GenBank/DDBJ databases">
        <title>Roseibium sp. CAU 1639 isolated from mud.</title>
        <authorList>
            <person name="Kim W."/>
        </authorList>
    </citation>
    <scope>NUCLEOTIDE SEQUENCE</scope>
    <source>
        <strain evidence="2">CAU 1639</strain>
    </source>
</reference>
<dbReference type="EMBL" id="JALNMJ010000026">
    <property type="protein sequence ID" value="MCK7615466.1"/>
    <property type="molecule type" value="Genomic_DNA"/>
</dbReference>
<keyword evidence="1" id="KW-0812">Transmembrane</keyword>
<proteinExistence type="predicted"/>
<dbReference type="RefSeq" id="WP_248159008.1">
    <property type="nucleotide sequence ID" value="NZ_JALNMJ010000026.1"/>
</dbReference>
<gene>
    <name evidence="2" type="ORF">M0H32_25130</name>
</gene>
<evidence type="ECO:0008006" key="4">
    <source>
        <dbReference type="Google" id="ProtNLM"/>
    </source>
</evidence>
<dbReference type="Proteomes" id="UP001431221">
    <property type="component" value="Unassembled WGS sequence"/>
</dbReference>
<keyword evidence="1" id="KW-0472">Membrane</keyword>
<name>A0ABT0H1A0_9HYPH</name>
<keyword evidence="3" id="KW-1185">Reference proteome</keyword>
<feature type="transmembrane region" description="Helical" evidence="1">
    <location>
        <begin position="20"/>
        <end position="38"/>
    </location>
</feature>
<keyword evidence="1" id="KW-1133">Transmembrane helix</keyword>
<evidence type="ECO:0000256" key="1">
    <source>
        <dbReference type="SAM" id="Phobius"/>
    </source>
</evidence>
<evidence type="ECO:0000313" key="3">
    <source>
        <dbReference type="Proteomes" id="UP001431221"/>
    </source>
</evidence>
<comment type="caution">
    <text evidence="2">The sequence shown here is derived from an EMBL/GenBank/DDBJ whole genome shotgun (WGS) entry which is preliminary data.</text>
</comment>
<evidence type="ECO:0000313" key="2">
    <source>
        <dbReference type="EMBL" id="MCK7615466.1"/>
    </source>
</evidence>
<sequence>MEIDTSIKREFYRPAAKFSVNFLIVIAMTFGMILATYNEYIEGKIFEDKGILAISVTIFLLIVVLVTLYQLTNFNEKPWLELSPDEVTYVHQHWFVPWHAVTRIRELYVGRGPVNALRSKFIVLYTDELHHTKNPSASGNTLHQPTKVFTKRDVSIMLDGYKISRKQVERMIRAYAEAHAARATKD</sequence>
<accession>A0ABT0H1A0</accession>
<feature type="transmembrane region" description="Helical" evidence="1">
    <location>
        <begin position="50"/>
        <end position="69"/>
    </location>
</feature>
<organism evidence="2 3">
    <name type="scientific">Roseibium sediminicola</name>
    <dbReference type="NCBI Taxonomy" id="2933272"/>
    <lineage>
        <taxon>Bacteria</taxon>
        <taxon>Pseudomonadati</taxon>
        <taxon>Pseudomonadota</taxon>
        <taxon>Alphaproteobacteria</taxon>
        <taxon>Hyphomicrobiales</taxon>
        <taxon>Stappiaceae</taxon>
        <taxon>Roseibium</taxon>
    </lineage>
</organism>
<protein>
    <recommendedName>
        <fullName evidence="4">PH domain-containing protein</fullName>
    </recommendedName>
</protein>